<evidence type="ECO:0000313" key="9">
    <source>
        <dbReference type="EMBL" id="OAO83344.1"/>
    </source>
</evidence>
<dbReference type="InterPro" id="IPR000209">
    <property type="entry name" value="Peptidase_S8/S53_dom"/>
</dbReference>
<dbReference type="EMBL" id="SBBW01000023">
    <property type="protein sequence ID" value="RWU13428.1"/>
    <property type="molecule type" value="Genomic_DNA"/>
</dbReference>
<dbReference type="PATRIC" id="fig|33934.6.peg.416"/>
<dbReference type="GO" id="GO:0004252">
    <property type="term" value="F:serine-type endopeptidase activity"/>
    <property type="evidence" value="ECO:0007669"/>
    <property type="project" value="UniProtKB-UniRule"/>
</dbReference>
<dbReference type="EMBL" id="LUCQ01000002">
    <property type="protein sequence ID" value="OAO83344.1"/>
    <property type="molecule type" value="Genomic_DNA"/>
</dbReference>
<evidence type="ECO:0000313" key="10">
    <source>
        <dbReference type="EMBL" id="RWU13428.1"/>
    </source>
</evidence>
<dbReference type="CDD" id="cd07477">
    <property type="entry name" value="Peptidases_S8_Subtilisin_subset"/>
    <property type="match status" value="1"/>
</dbReference>
<evidence type="ECO:0000256" key="7">
    <source>
        <dbReference type="RuleBase" id="RU003355"/>
    </source>
</evidence>
<feature type="active site" description="Charge relay system" evidence="6">
    <location>
        <position position="243"/>
    </location>
</feature>
<organism evidence="9 11">
    <name type="scientific">Anoxybacillus flavithermus</name>
    <dbReference type="NCBI Taxonomy" id="33934"/>
    <lineage>
        <taxon>Bacteria</taxon>
        <taxon>Bacillati</taxon>
        <taxon>Bacillota</taxon>
        <taxon>Bacilli</taxon>
        <taxon>Bacillales</taxon>
        <taxon>Anoxybacillaceae</taxon>
        <taxon>Anoxybacillus</taxon>
    </lineage>
</organism>
<feature type="active site" description="Charge relay system" evidence="6">
    <location>
        <position position="43"/>
    </location>
</feature>
<dbReference type="PROSITE" id="PS51892">
    <property type="entry name" value="SUBTILASE"/>
    <property type="match status" value="1"/>
</dbReference>
<evidence type="ECO:0000256" key="6">
    <source>
        <dbReference type="PROSITE-ProRule" id="PRU01240"/>
    </source>
</evidence>
<dbReference type="InterPro" id="IPR022398">
    <property type="entry name" value="Peptidase_S8_His-AS"/>
</dbReference>
<dbReference type="PROSITE" id="PS00138">
    <property type="entry name" value="SUBTILASE_SER"/>
    <property type="match status" value="1"/>
</dbReference>
<dbReference type="InterPro" id="IPR036852">
    <property type="entry name" value="Peptidase_S8/S53_dom_sf"/>
</dbReference>
<dbReference type="PANTHER" id="PTHR43806:SF11">
    <property type="entry name" value="CEREVISIN-RELATED"/>
    <property type="match status" value="1"/>
</dbReference>
<evidence type="ECO:0000256" key="5">
    <source>
        <dbReference type="ARBA" id="ARBA00022825"/>
    </source>
</evidence>
<comment type="similarity">
    <text evidence="1 6 7">Belongs to the peptidase S8 family.</text>
</comment>
<dbReference type="Proteomes" id="UP000286434">
    <property type="component" value="Unassembled WGS sequence"/>
</dbReference>
<evidence type="ECO:0000256" key="2">
    <source>
        <dbReference type="ARBA" id="ARBA00022670"/>
    </source>
</evidence>
<dbReference type="RefSeq" id="WP_004888795.1">
    <property type="nucleotide sequence ID" value="NZ_JABJUS010000025.1"/>
</dbReference>
<dbReference type="Pfam" id="PF00082">
    <property type="entry name" value="Peptidase_S8"/>
    <property type="match status" value="1"/>
</dbReference>
<comment type="caution">
    <text evidence="9">The sequence shown here is derived from an EMBL/GenBank/DDBJ whole genome shotgun (WGS) entry which is preliminary data.</text>
</comment>
<dbReference type="InterPro" id="IPR023828">
    <property type="entry name" value="Peptidase_S8_Ser-AS"/>
</dbReference>
<keyword evidence="11" id="KW-1185">Reference proteome</keyword>
<dbReference type="InterPro" id="IPR034202">
    <property type="entry name" value="Subtilisin_Carlsberg-like"/>
</dbReference>
<evidence type="ECO:0000313" key="11">
    <source>
        <dbReference type="Proteomes" id="UP000078336"/>
    </source>
</evidence>
<sequence length="298" mass="32445">MPKILIPNYTRSSFDNYGVSLINAPAFWDRSFKGQGINIAVIDTGCDREHEELSDNIIDGFNFTNDDDGDPTNITDYSGHGTHVAGIIAASNKNGIIGVAPKAKLLILKVIGKDGSGDYKNLIRALNFAIEWRGKNNEKIDIINLSLGGPNDDKDLKNVVEKAVSQNIFIVAASGNNGDGSEITDEILYPGFYKEVIQVSAIDEQLNPVFFSNTNINIDFLAPGKDIHSTFPNNTYSKLSGTSMAAPHVTGAIALLLNLFKTQNIPINFEQIYLYLASHSLFLNGYSSKTQGNGIIKL</sequence>
<dbReference type="PANTHER" id="PTHR43806">
    <property type="entry name" value="PEPTIDASE S8"/>
    <property type="match status" value="1"/>
</dbReference>
<dbReference type="OrthoDB" id="9798386at2"/>
<gene>
    <name evidence="10" type="ORF">EA138_07500</name>
    <name evidence="9" type="ORF">TAF16_0023</name>
</gene>
<dbReference type="GO" id="GO:0046872">
    <property type="term" value="F:metal ion binding"/>
    <property type="evidence" value="ECO:0007669"/>
    <property type="project" value="UniProtKB-KW"/>
</dbReference>
<keyword evidence="4 6" id="KW-0378">Hydrolase</keyword>
<keyword evidence="2 6" id="KW-0645">Protease</keyword>
<evidence type="ECO:0000313" key="12">
    <source>
        <dbReference type="Proteomes" id="UP000286434"/>
    </source>
</evidence>
<evidence type="ECO:0000256" key="4">
    <source>
        <dbReference type="ARBA" id="ARBA00022801"/>
    </source>
</evidence>
<reference evidence="9 11" key="1">
    <citation type="submission" date="2016-03" db="EMBL/GenBank/DDBJ databases">
        <title>Spore heat resistance.</title>
        <authorList>
            <person name="Boekhorst J."/>
            <person name="Berendsen E.M."/>
            <person name="Wells-Bennik M.H."/>
            <person name="Kuipers O.P."/>
        </authorList>
    </citation>
    <scope>NUCLEOTIDE SEQUENCE [LARGE SCALE GENOMIC DNA]</scope>
    <source>
        <strain evidence="9 11">AF16</strain>
    </source>
</reference>
<feature type="domain" description="Peptidase S8/S53" evidence="8">
    <location>
        <begin position="34"/>
        <end position="262"/>
    </location>
</feature>
<dbReference type="PROSITE" id="PS00136">
    <property type="entry name" value="SUBTILASE_ASP"/>
    <property type="match status" value="1"/>
</dbReference>
<evidence type="ECO:0000259" key="8">
    <source>
        <dbReference type="Pfam" id="PF00082"/>
    </source>
</evidence>
<dbReference type="InterPro" id="IPR015500">
    <property type="entry name" value="Peptidase_S8_subtilisin-rel"/>
</dbReference>
<dbReference type="PRINTS" id="PR00723">
    <property type="entry name" value="SUBTILISIN"/>
</dbReference>
<feature type="active site" description="Charge relay system" evidence="6">
    <location>
        <position position="80"/>
    </location>
</feature>
<keyword evidence="3" id="KW-0479">Metal-binding</keyword>
<dbReference type="SUPFAM" id="SSF52743">
    <property type="entry name" value="Subtilisin-like"/>
    <property type="match status" value="1"/>
</dbReference>
<protein>
    <submittedName>
        <fullName evidence="10">Peptidase S8</fullName>
    </submittedName>
    <submittedName>
        <fullName evidence="9">Putative intracellular serine protease</fullName>
    </submittedName>
</protein>
<keyword evidence="5 6" id="KW-0720">Serine protease</keyword>
<dbReference type="PROSITE" id="PS00137">
    <property type="entry name" value="SUBTILASE_HIS"/>
    <property type="match status" value="1"/>
</dbReference>
<dbReference type="GO" id="GO:0006508">
    <property type="term" value="P:proteolysis"/>
    <property type="evidence" value="ECO:0007669"/>
    <property type="project" value="UniProtKB-KW"/>
</dbReference>
<dbReference type="Gene3D" id="3.40.50.200">
    <property type="entry name" value="Peptidase S8/S53 domain"/>
    <property type="match status" value="1"/>
</dbReference>
<accession>A0A178TQU4</accession>
<evidence type="ECO:0000256" key="3">
    <source>
        <dbReference type="ARBA" id="ARBA00022723"/>
    </source>
</evidence>
<reference evidence="10 12" key="2">
    <citation type="submission" date="2019-01" db="EMBL/GenBank/DDBJ databases">
        <title>Anoxybacillus flavithermus in powdered infant formula.</title>
        <authorList>
            <person name="Rhee M.S."/>
            <person name="Choi I.-G."/>
            <person name="Cho T.J."/>
            <person name="Park B."/>
        </authorList>
    </citation>
    <scope>NUCLEOTIDE SEQUENCE [LARGE SCALE GENOMIC DNA]</scope>
    <source>
        <strain evidence="10 12">FHS-PPAM212</strain>
    </source>
</reference>
<dbReference type="InterPro" id="IPR050131">
    <property type="entry name" value="Peptidase_S8_subtilisin-like"/>
</dbReference>
<dbReference type="InterPro" id="IPR023827">
    <property type="entry name" value="Peptidase_S8_Asp-AS"/>
</dbReference>
<dbReference type="AlphaFoldDB" id="A0A178TQU4"/>
<name>A0A178TQU4_9BACL</name>
<evidence type="ECO:0000256" key="1">
    <source>
        <dbReference type="ARBA" id="ARBA00011073"/>
    </source>
</evidence>
<proteinExistence type="inferred from homology"/>
<dbReference type="Proteomes" id="UP000078336">
    <property type="component" value="Unassembled WGS sequence"/>
</dbReference>
<dbReference type="SMR" id="A0A178TQU4"/>